<dbReference type="PANTHER" id="PTHR35568">
    <property type="entry name" value="TRANSCRIPTIONAL REGULATOR DAUR"/>
    <property type="match status" value="1"/>
</dbReference>
<gene>
    <name evidence="2" type="ORF">SAMN04489793_1695</name>
</gene>
<dbReference type="AlphaFoldDB" id="A0A1H4QAQ8"/>
<dbReference type="InterPro" id="IPR039446">
    <property type="entry name" value="DauR-like"/>
</dbReference>
<proteinExistence type="predicted"/>
<protein>
    <submittedName>
        <fullName evidence="2">HTH domain-containing protein</fullName>
    </submittedName>
</protein>
<evidence type="ECO:0000313" key="3">
    <source>
        <dbReference type="Proteomes" id="UP000182241"/>
    </source>
</evidence>
<accession>A0A1H4QAQ8</accession>
<dbReference type="Pfam" id="PF13309">
    <property type="entry name" value="HTH_22"/>
    <property type="match status" value="1"/>
</dbReference>
<reference evidence="3" key="1">
    <citation type="submission" date="2016-10" db="EMBL/GenBank/DDBJ databases">
        <authorList>
            <person name="Varghese N."/>
            <person name="Submissions S."/>
        </authorList>
    </citation>
    <scope>NUCLEOTIDE SEQUENCE [LARGE SCALE GENOMIC DNA]</scope>
    <source>
        <strain evidence="3">DSM 44234</strain>
    </source>
</reference>
<sequence length="129" mass="13738">MAESAPGSGLDHPLVEAVRALVARLDAEIVTPDALRRGDVPLEWDGETVAGVRLPVADAPAGDLDSLLASVADELGAPLSELGRAEKQRAVRLLEERGAFTYRKSAEAVAEALGVTRFTVYNYLNRVRG</sequence>
<dbReference type="InterPro" id="IPR039445">
    <property type="entry name" value="DauR-like_HTH"/>
</dbReference>
<dbReference type="Proteomes" id="UP000182241">
    <property type="component" value="Unassembled WGS sequence"/>
</dbReference>
<dbReference type="RefSeq" id="WP_068742655.1">
    <property type="nucleotide sequence ID" value="NZ_CBDRGN010000001.1"/>
</dbReference>
<dbReference type="PANTHER" id="PTHR35568:SF1">
    <property type="entry name" value="TRANSCRIPTIONAL REGULATOR DAUR"/>
    <property type="match status" value="1"/>
</dbReference>
<dbReference type="EMBL" id="FNSA01000003">
    <property type="protein sequence ID" value="SEC16649.1"/>
    <property type="molecule type" value="Genomic_DNA"/>
</dbReference>
<organism evidence="2 3">
    <name type="scientific">Tsukamurella tyrosinosolvens</name>
    <dbReference type="NCBI Taxonomy" id="57704"/>
    <lineage>
        <taxon>Bacteria</taxon>
        <taxon>Bacillati</taxon>
        <taxon>Actinomycetota</taxon>
        <taxon>Actinomycetes</taxon>
        <taxon>Mycobacteriales</taxon>
        <taxon>Tsukamurellaceae</taxon>
        <taxon>Tsukamurella</taxon>
    </lineage>
</organism>
<dbReference type="STRING" id="57704.SAMN04489793_1695"/>
<keyword evidence="3" id="KW-1185">Reference proteome</keyword>
<name>A0A1H4QAQ8_TSUTY</name>
<evidence type="ECO:0000259" key="1">
    <source>
        <dbReference type="Pfam" id="PF13309"/>
    </source>
</evidence>
<evidence type="ECO:0000313" key="2">
    <source>
        <dbReference type="EMBL" id="SEC16649.1"/>
    </source>
</evidence>
<dbReference type="OrthoDB" id="4743071at2"/>
<feature type="domain" description="Transcriptional regulator DauR-like HTH" evidence="1">
    <location>
        <begin position="64"/>
        <end position="125"/>
    </location>
</feature>